<dbReference type="NCBIfam" id="TIGR03170">
    <property type="entry name" value="flgA_cterm"/>
    <property type="match status" value="1"/>
</dbReference>
<dbReference type="InterPro" id="IPR017585">
    <property type="entry name" value="SAF_FlgA"/>
</dbReference>
<keyword evidence="6" id="KW-0282">Flagellum</keyword>
<feature type="signal peptide" evidence="4">
    <location>
        <begin position="1"/>
        <end position="30"/>
    </location>
</feature>
<comment type="subcellular location">
    <subcellularLocation>
        <location evidence="1">Periplasm</location>
    </subcellularLocation>
</comment>
<dbReference type="PANTHER" id="PTHR36307">
    <property type="entry name" value="FLAGELLA BASAL BODY P-RING FORMATION PROTEIN FLGA"/>
    <property type="match status" value="1"/>
</dbReference>
<dbReference type="CDD" id="cd11614">
    <property type="entry name" value="SAF_CpaB_FlgA_like"/>
    <property type="match status" value="1"/>
</dbReference>
<reference evidence="6 7" key="2">
    <citation type="journal article" date="2011" name="J. Bacteriol.">
        <title>Genomes of three methylotrophs from a single niche uncover genetic and metabolic divergence of Methylophilaceae.</title>
        <authorList>
            <person name="Lapidus A."/>
            <person name="Clum A."/>
            <person name="Labutti K."/>
            <person name="Kaluzhnaya M.G."/>
            <person name="Lim S."/>
            <person name="Beck D.A."/>
            <person name="Glavina Del Rio T."/>
            <person name="Nolan M."/>
            <person name="Mavromatis K."/>
            <person name="Huntemann M."/>
            <person name="Lucas S."/>
            <person name="Lidstrom M.E."/>
            <person name="Ivanova N."/>
            <person name="Chistoserdova L."/>
        </authorList>
    </citation>
    <scope>NUCLEOTIDE SEQUENCE [LARGE SCALE GENOMIC DNA]</scope>
    <source>
        <strain evidence="6 7">301</strain>
    </source>
</reference>
<evidence type="ECO:0000313" key="7">
    <source>
        <dbReference type="Proteomes" id="UP000000383"/>
    </source>
</evidence>
<dbReference type="InterPro" id="IPR041231">
    <property type="entry name" value="FlgA_N"/>
</dbReference>
<dbReference type="InterPro" id="IPR013974">
    <property type="entry name" value="SAF"/>
</dbReference>
<dbReference type="PANTHER" id="PTHR36307:SF1">
    <property type="entry name" value="FLAGELLA BASAL BODY P-RING FORMATION PROTEIN FLGA"/>
    <property type="match status" value="1"/>
</dbReference>
<accession>D7DJ49</accession>
<dbReference type="RefSeq" id="WP_013148396.1">
    <property type="nucleotide sequence ID" value="NC_014207.1"/>
</dbReference>
<dbReference type="EMBL" id="CP002056">
    <property type="protein sequence ID" value="ADI30084.1"/>
    <property type="molecule type" value="Genomic_DNA"/>
</dbReference>
<dbReference type="HOGENOM" id="CLU_070510_2_1_4"/>
<dbReference type="OrthoDB" id="8561436at2"/>
<keyword evidence="3" id="KW-0574">Periplasm</keyword>
<name>D7DJ49_METV0</name>
<dbReference type="InterPro" id="IPR039246">
    <property type="entry name" value="Flagellar_FlgA"/>
</dbReference>
<dbReference type="Proteomes" id="UP000000383">
    <property type="component" value="Chromosome"/>
</dbReference>
<dbReference type="KEGG" id="meh:M301_1704"/>
<dbReference type="GO" id="GO:0044780">
    <property type="term" value="P:bacterial-type flagellum assembly"/>
    <property type="evidence" value="ECO:0007669"/>
    <property type="project" value="InterPro"/>
</dbReference>
<keyword evidence="6" id="KW-0966">Cell projection</keyword>
<dbReference type="Pfam" id="PF17656">
    <property type="entry name" value="ChapFlgA_N"/>
    <property type="match status" value="1"/>
</dbReference>
<feature type="chain" id="PRO_5003094726" evidence="4">
    <location>
        <begin position="31"/>
        <end position="251"/>
    </location>
</feature>
<evidence type="ECO:0000259" key="5">
    <source>
        <dbReference type="SMART" id="SM00858"/>
    </source>
</evidence>
<evidence type="ECO:0000313" key="6">
    <source>
        <dbReference type="EMBL" id="ADI30084.1"/>
    </source>
</evidence>
<dbReference type="AlphaFoldDB" id="D7DJ49"/>
<evidence type="ECO:0000256" key="1">
    <source>
        <dbReference type="ARBA" id="ARBA00004418"/>
    </source>
</evidence>
<dbReference type="eggNOG" id="COG1261">
    <property type="taxonomic scope" value="Bacteria"/>
</dbReference>
<evidence type="ECO:0000256" key="4">
    <source>
        <dbReference type="SAM" id="SignalP"/>
    </source>
</evidence>
<protein>
    <submittedName>
        <fullName evidence="6">Flagella basal body P-ring formation protein FlgA</fullName>
    </submittedName>
</protein>
<evidence type="ECO:0000256" key="2">
    <source>
        <dbReference type="ARBA" id="ARBA00022729"/>
    </source>
</evidence>
<dbReference type="Pfam" id="PF13144">
    <property type="entry name" value="ChapFlgA"/>
    <property type="match status" value="1"/>
</dbReference>
<organism evidence="6 7">
    <name type="scientific">Methylotenera versatilis (strain 301)</name>
    <dbReference type="NCBI Taxonomy" id="666681"/>
    <lineage>
        <taxon>Bacteria</taxon>
        <taxon>Pseudomonadati</taxon>
        <taxon>Pseudomonadota</taxon>
        <taxon>Betaproteobacteria</taxon>
        <taxon>Nitrosomonadales</taxon>
        <taxon>Methylophilaceae</taxon>
        <taxon>Methylotenera</taxon>
    </lineage>
</organism>
<dbReference type="GO" id="GO:0042597">
    <property type="term" value="C:periplasmic space"/>
    <property type="evidence" value="ECO:0007669"/>
    <property type="project" value="UniProtKB-SubCell"/>
</dbReference>
<dbReference type="Gene3D" id="3.90.1210.10">
    <property type="entry name" value="Antifreeze-like/N-acetylneuraminic acid synthase C-terminal domain"/>
    <property type="match status" value="1"/>
</dbReference>
<sequence length="251" mass="26377" precursor="true">MFKRHQFNVLTGLLAFSLIGGFISSASSFAESATPVTAVAPPMIKQNLASIKTKITEFLETQTIGYPGKVSVHAGAIDPNLKLAQCPDMQVFMPTGSRAWGKTSVGVRCNAPNVWTIYVQATVNVIAQYLVAASPLAQGQTVTEQDMMFESGDLTQLPAGVFTEQSQAIGRTVNISMNAGAVLRQELLKVAPVVQLGQTVMVTSKGNGFSVSAEGLSMAKANEGQVVQVKVASGQIVTGIARNGGQVEVGF</sequence>
<keyword evidence="6" id="KW-0969">Cilium</keyword>
<evidence type="ECO:0000256" key="3">
    <source>
        <dbReference type="ARBA" id="ARBA00022764"/>
    </source>
</evidence>
<dbReference type="SMART" id="SM00858">
    <property type="entry name" value="SAF"/>
    <property type="match status" value="1"/>
</dbReference>
<dbReference type="STRING" id="666681.M301_1704"/>
<feature type="domain" description="SAF" evidence="5">
    <location>
        <begin position="127"/>
        <end position="189"/>
    </location>
</feature>
<gene>
    <name evidence="6" type="ordered locus">M301_1704</name>
</gene>
<proteinExistence type="predicted"/>
<dbReference type="Gene3D" id="2.30.30.760">
    <property type="match status" value="1"/>
</dbReference>
<keyword evidence="2 4" id="KW-0732">Signal</keyword>
<keyword evidence="7" id="KW-1185">Reference proteome</keyword>
<reference evidence="7" key="1">
    <citation type="submission" date="2010-05" db="EMBL/GenBank/DDBJ databases">
        <title>Complete sequence of Methylotenera sp. 301.</title>
        <authorList>
            <person name="Lucas S."/>
            <person name="Copeland A."/>
            <person name="Lapidus A."/>
            <person name="Cheng J.-F."/>
            <person name="Bruce D."/>
            <person name="Goodwin L."/>
            <person name="Pitluck S."/>
            <person name="Clum A."/>
            <person name="Land M."/>
            <person name="Hauser L."/>
            <person name="Kyrpides N."/>
            <person name="Ivanova N."/>
            <person name="Chistoservova L."/>
            <person name="Kalyuzhnaya M."/>
            <person name="Woyke T."/>
        </authorList>
    </citation>
    <scope>NUCLEOTIDE SEQUENCE [LARGE SCALE GENOMIC DNA]</scope>
    <source>
        <strain evidence="7">301</strain>
    </source>
</reference>